<dbReference type="Gene3D" id="1.10.10.10">
    <property type="entry name" value="Winged helix-like DNA-binding domain superfamily/Winged helix DNA-binding domain"/>
    <property type="match status" value="1"/>
</dbReference>
<name>A0A917A871_9STRE</name>
<dbReference type="SUPFAM" id="SSF46785">
    <property type="entry name" value="Winged helix' DNA-binding domain"/>
    <property type="match status" value="1"/>
</dbReference>
<gene>
    <name evidence="6" type="ORF">GCM10011510_13390</name>
</gene>
<keyword evidence="2" id="KW-0805">Transcription regulation</keyword>
<dbReference type="InterPro" id="IPR036388">
    <property type="entry name" value="WH-like_DNA-bd_sf"/>
</dbReference>
<dbReference type="Gene3D" id="3.40.190.290">
    <property type="match status" value="1"/>
</dbReference>
<dbReference type="PANTHER" id="PTHR30419:SF8">
    <property type="entry name" value="NITROGEN ASSIMILATION TRANSCRIPTIONAL ACTIVATOR-RELATED"/>
    <property type="match status" value="1"/>
</dbReference>
<evidence type="ECO:0000313" key="6">
    <source>
        <dbReference type="EMBL" id="GGE33338.1"/>
    </source>
</evidence>
<dbReference type="RefSeq" id="WP_068993021.1">
    <property type="nucleotide sequence ID" value="NZ_BMJN01000022.1"/>
</dbReference>
<organism evidence="6 7">
    <name type="scientific">Streptococcus himalayensis</name>
    <dbReference type="NCBI Taxonomy" id="1888195"/>
    <lineage>
        <taxon>Bacteria</taxon>
        <taxon>Bacillati</taxon>
        <taxon>Bacillota</taxon>
        <taxon>Bacilli</taxon>
        <taxon>Lactobacillales</taxon>
        <taxon>Streptococcaceae</taxon>
        <taxon>Streptococcus</taxon>
    </lineage>
</organism>
<dbReference type="GO" id="GO:0005829">
    <property type="term" value="C:cytosol"/>
    <property type="evidence" value="ECO:0007669"/>
    <property type="project" value="TreeGrafter"/>
</dbReference>
<evidence type="ECO:0000256" key="3">
    <source>
        <dbReference type="ARBA" id="ARBA00023125"/>
    </source>
</evidence>
<dbReference type="InterPro" id="IPR000847">
    <property type="entry name" value="LysR_HTH_N"/>
</dbReference>
<proteinExistence type="inferred from homology"/>
<dbReference type="PANTHER" id="PTHR30419">
    <property type="entry name" value="HTH-TYPE TRANSCRIPTIONAL REGULATOR YBHD"/>
    <property type="match status" value="1"/>
</dbReference>
<dbReference type="InterPro" id="IPR036390">
    <property type="entry name" value="WH_DNA-bd_sf"/>
</dbReference>
<accession>A0A917A871</accession>
<keyword evidence="7" id="KW-1185">Reference proteome</keyword>
<dbReference type="Proteomes" id="UP000660801">
    <property type="component" value="Unassembled WGS sequence"/>
</dbReference>
<feature type="domain" description="HTH lysR-type" evidence="5">
    <location>
        <begin position="1"/>
        <end position="58"/>
    </location>
</feature>
<dbReference type="Pfam" id="PF03466">
    <property type="entry name" value="LysR_substrate"/>
    <property type="match status" value="1"/>
</dbReference>
<dbReference type="AlphaFoldDB" id="A0A917A871"/>
<dbReference type="EMBL" id="BMJN01000022">
    <property type="protein sequence ID" value="GGE33338.1"/>
    <property type="molecule type" value="Genomic_DNA"/>
</dbReference>
<evidence type="ECO:0000256" key="4">
    <source>
        <dbReference type="ARBA" id="ARBA00023163"/>
    </source>
</evidence>
<keyword evidence="3" id="KW-0238">DNA-binding</keyword>
<dbReference type="FunFam" id="1.10.10.10:FF:000001">
    <property type="entry name" value="LysR family transcriptional regulator"/>
    <property type="match status" value="1"/>
</dbReference>
<dbReference type="Pfam" id="PF00126">
    <property type="entry name" value="HTH_1"/>
    <property type="match status" value="1"/>
</dbReference>
<dbReference type="InterPro" id="IPR050950">
    <property type="entry name" value="HTH-type_LysR_regulators"/>
</dbReference>
<comment type="caution">
    <text evidence="6">The sequence shown here is derived from an EMBL/GenBank/DDBJ whole genome shotgun (WGS) entry which is preliminary data.</text>
</comment>
<evidence type="ECO:0000259" key="5">
    <source>
        <dbReference type="PROSITE" id="PS50931"/>
    </source>
</evidence>
<dbReference type="OrthoDB" id="9803735at2"/>
<dbReference type="CDD" id="cd05466">
    <property type="entry name" value="PBP2_LTTR_substrate"/>
    <property type="match status" value="1"/>
</dbReference>
<dbReference type="InterPro" id="IPR005119">
    <property type="entry name" value="LysR_subst-bd"/>
</dbReference>
<dbReference type="GO" id="GO:0003700">
    <property type="term" value="F:DNA-binding transcription factor activity"/>
    <property type="evidence" value="ECO:0007669"/>
    <property type="project" value="InterPro"/>
</dbReference>
<reference evidence="6" key="1">
    <citation type="journal article" date="2014" name="Int. J. Syst. Evol. Microbiol.">
        <title>Complete genome sequence of Corynebacterium casei LMG S-19264T (=DSM 44701T), isolated from a smear-ripened cheese.</title>
        <authorList>
            <consortium name="US DOE Joint Genome Institute (JGI-PGF)"/>
            <person name="Walter F."/>
            <person name="Albersmeier A."/>
            <person name="Kalinowski J."/>
            <person name="Ruckert C."/>
        </authorList>
    </citation>
    <scope>NUCLEOTIDE SEQUENCE</scope>
    <source>
        <strain evidence="6">CGMCC 1.15533</strain>
    </source>
</reference>
<dbReference type="PRINTS" id="PR00039">
    <property type="entry name" value="HTHLYSR"/>
</dbReference>
<evidence type="ECO:0000256" key="1">
    <source>
        <dbReference type="ARBA" id="ARBA00009437"/>
    </source>
</evidence>
<evidence type="ECO:0000256" key="2">
    <source>
        <dbReference type="ARBA" id="ARBA00023015"/>
    </source>
</evidence>
<dbReference type="GO" id="GO:0003677">
    <property type="term" value="F:DNA binding"/>
    <property type="evidence" value="ECO:0007669"/>
    <property type="project" value="UniProtKB-KW"/>
</dbReference>
<protein>
    <submittedName>
        <fullName evidence="6">LysR family transcriptional regulator</fullName>
    </submittedName>
</protein>
<comment type="similarity">
    <text evidence="1">Belongs to the LysR transcriptional regulatory family.</text>
</comment>
<evidence type="ECO:0000313" key="7">
    <source>
        <dbReference type="Proteomes" id="UP000660801"/>
    </source>
</evidence>
<dbReference type="PROSITE" id="PS50931">
    <property type="entry name" value="HTH_LYSR"/>
    <property type="match status" value="1"/>
</dbReference>
<sequence>MNIRVLHYFVTIVQTKSISNAAQALHITQPTLSRQIQELEEDLGTRLFHRGNREITLTDDGQYLYNRAIEILSLVEKTENNIRGAKDLAGEIYIGTAETQSFDIVARAIKLMTNTYPNTKIHLRSGNSDDILEYLNQGVYDMGIIIGPYDSKKYEHIPLPSRDQWGVLVPKDHPLTKLKHPSLADVLNFPLIVSSQTTIDYSIFAGLGDYRIVATYNLLYNASTLVKEGVGIALALDGIIQTDFDHSQLAFIPLSLPTQDTLQLIWKKQSKQSNLVKKFLQILSSIL</sequence>
<reference evidence="6" key="2">
    <citation type="submission" date="2020-09" db="EMBL/GenBank/DDBJ databases">
        <authorList>
            <person name="Sun Q."/>
            <person name="Zhou Y."/>
        </authorList>
    </citation>
    <scope>NUCLEOTIDE SEQUENCE</scope>
    <source>
        <strain evidence="6">CGMCC 1.15533</strain>
    </source>
</reference>
<dbReference type="SUPFAM" id="SSF53850">
    <property type="entry name" value="Periplasmic binding protein-like II"/>
    <property type="match status" value="1"/>
</dbReference>
<keyword evidence="4" id="KW-0804">Transcription</keyword>